<reference evidence="1" key="1">
    <citation type="submission" date="2020-07" db="EMBL/GenBank/DDBJ databases">
        <title>Huge and variable diversity of episymbiotic CPR bacteria and DPANN archaea in groundwater ecosystems.</title>
        <authorList>
            <person name="He C.Y."/>
            <person name="Keren R."/>
            <person name="Whittaker M."/>
            <person name="Farag I.F."/>
            <person name="Doudna J."/>
            <person name="Cate J.H.D."/>
            <person name="Banfield J.F."/>
        </authorList>
    </citation>
    <scope>NUCLEOTIDE SEQUENCE</scope>
    <source>
        <strain evidence="1">NC_groundwater_763_Ag_S-0.2um_68_21</strain>
    </source>
</reference>
<accession>A0A932HZ23</accession>
<proteinExistence type="predicted"/>
<comment type="caution">
    <text evidence="1">The sequence shown here is derived from an EMBL/GenBank/DDBJ whole genome shotgun (WGS) entry which is preliminary data.</text>
</comment>
<dbReference type="AlphaFoldDB" id="A0A932HZ23"/>
<sequence length="96" mass="10363">MTRRLPCPGCGQEILVPPGARPGDLIECENCAGVKFRLCAEGGREILKLVHLIRCPACGEPIPVDDETPEGSTVEHDGRTFRLAREFGAFSLEEAG</sequence>
<organism evidence="1 2">
    <name type="scientific">Tectimicrobiota bacterium</name>
    <dbReference type="NCBI Taxonomy" id="2528274"/>
    <lineage>
        <taxon>Bacteria</taxon>
        <taxon>Pseudomonadati</taxon>
        <taxon>Nitrospinota/Tectimicrobiota group</taxon>
        <taxon>Candidatus Tectimicrobiota</taxon>
    </lineage>
</organism>
<evidence type="ECO:0000313" key="2">
    <source>
        <dbReference type="Proteomes" id="UP000782312"/>
    </source>
</evidence>
<name>A0A932HZ23_UNCTE</name>
<protein>
    <submittedName>
        <fullName evidence="1">Uncharacterized protein</fullName>
    </submittedName>
</protein>
<evidence type="ECO:0000313" key="1">
    <source>
        <dbReference type="EMBL" id="MBI3127688.1"/>
    </source>
</evidence>
<dbReference type="Proteomes" id="UP000782312">
    <property type="component" value="Unassembled WGS sequence"/>
</dbReference>
<gene>
    <name evidence="1" type="ORF">HYZ11_08810</name>
</gene>
<dbReference type="EMBL" id="JACPUR010000019">
    <property type="protein sequence ID" value="MBI3127688.1"/>
    <property type="molecule type" value="Genomic_DNA"/>
</dbReference>